<sequence>MQELDSILEKYTSTDKNHLIGASFVAVNEKGETLYSKSFGNRTFDGAPLQIDSVLWIASLTKLITAVACMIAVEQGLITLDANVRKIVPELKDLEVLTGFEDGGTPRKPIVKKTNTPISLRQLLSHQSGFAYDQLCVPLQEWSKYHKRTDWTMTGSMNGYNHPLIFEPGCGWVYGAGMDWAGRTVEIISGMSLEKYMSQNIFSKLGMKDTTFHPELRPGFASRQMDMAWRNRATGELTHGKNPWGFPAQDCCGGVGLYSTAEDYAKLLQIFLAGGGSILTKESTDEILTSQLEDPKYFREIINGPARAQLGQTWPEGASATFGLSSSINLEDFPGRRLKNSANWSGMPGLHAWVDRETGIAGLIATQVLPPGDPMVTKCLLELEIALYTYLRGSHEQR</sequence>
<gene>
    <name evidence="4" type="ORF">VTL71DRAFT_6023</name>
</gene>
<dbReference type="InterPro" id="IPR001466">
    <property type="entry name" value="Beta-lactam-related"/>
</dbReference>
<name>A0ABR4BZ60_9HELO</name>
<evidence type="ECO:0000256" key="1">
    <source>
        <dbReference type="ARBA" id="ARBA00009009"/>
    </source>
</evidence>
<protein>
    <recommendedName>
        <fullName evidence="3">Beta-lactamase-related domain-containing protein</fullName>
    </recommendedName>
</protein>
<comment type="similarity">
    <text evidence="1">Belongs to the class-A beta-lactamase family.</text>
</comment>
<dbReference type="SUPFAM" id="SSF56601">
    <property type="entry name" value="beta-lactamase/transpeptidase-like"/>
    <property type="match status" value="1"/>
</dbReference>
<reference evidence="4 5" key="1">
    <citation type="journal article" date="2024" name="Commun. Biol.">
        <title>Comparative genomic analysis of thermophilic fungi reveals convergent evolutionary adaptations and gene losses.</title>
        <authorList>
            <person name="Steindorff A.S."/>
            <person name="Aguilar-Pontes M.V."/>
            <person name="Robinson A.J."/>
            <person name="Andreopoulos B."/>
            <person name="LaButti K."/>
            <person name="Kuo A."/>
            <person name="Mondo S."/>
            <person name="Riley R."/>
            <person name="Otillar R."/>
            <person name="Haridas S."/>
            <person name="Lipzen A."/>
            <person name="Grimwood J."/>
            <person name="Schmutz J."/>
            <person name="Clum A."/>
            <person name="Reid I.D."/>
            <person name="Moisan M.C."/>
            <person name="Butler G."/>
            <person name="Nguyen T.T.M."/>
            <person name="Dewar K."/>
            <person name="Conant G."/>
            <person name="Drula E."/>
            <person name="Henrissat B."/>
            <person name="Hansel C."/>
            <person name="Singer S."/>
            <person name="Hutchinson M.I."/>
            <person name="de Vries R.P."/>
            <person name="Natvig D.O."/>
            <person name="Powell A.J."/>
            <person name="Tsang A."/>
            <person name="Grigoriev I.V."/>
        </authorList>
    </citation>
    <scope>NUCLEOTIDE SEQUENCE [LARGE SCALE GENOMIC DNA]</scope>
    <source>
        <strain evidence="4 5">CBS 494.80</strain>
    </source>
</reference>
<organism evidence="4 5">
    <name type="scientific">Oculimacula yallundae</name>
    <dbReference type="NCBI Taxonomy" id="86028"/>
    <lineage>
        <taxon>Eukaryota</taxon>
        <taxon>Fungi</taxon>
        <taxon>Dikarya</taxon>
        <taxon>Ascomycota</taxon>
        <taxon>Pezizomycotina</taxon>
        <taxon>Leotiomycetes</taxon>
        <taxon>Helotiales</taxon>
        <taxon>Ploettnerulaceae</taxon>
        <taxon>Oculimacula</taxon>
    </lineage>
</organism>
<dbReference type="PANTHER" id="PTHR43283">
    <property type="entry name" value="BETA-LACTAMASE-RELATED"/>
    <property type="match status" value="1"/>
</dbReference>
<dbReference type="EMBL" id="JAZHXI010000016">
    <property type="protein sequence ID" value="KAL2062951.1"/>
    <property type="molecule type" value="Genomic_DNA"/>
</dbReference>
<proteinExistence type="inferred from homology"/>
<dbReference type="InterPro" id="IPR012338">
    <property type="entry name" value="Beta-lactam/transpept-like"/>
</dbReference>
<evidence type="ECO:0000259" key="3">
    <source>
        <dbReference type="Pfam" id="PF00144"/>
    </source>
</evidence>
<dbReference type="Pfam" id="PF00144">
    <property type="entry name" value="Beta-lactamase"/>
    <property type="match status" value="1"/>
</dbReference>
<comment type="caution">
    <text evidence="4">The sequence shown here is derived from an EMBL/GenBank/DDBJ whole genome shotgun (WGS) entry which is preliminary data.</text>
</comment>
<keyword evidence="5" id="KW-1185">Reference proteome</keyword>
<keyword evidence="2" id="KW-0378">Hydrolase</keyword>
<dbReference type="Gene3D" id="3.40.710.10">
    <property type="entry name" value="DD-peptidase/beta-lactamase superfamily"/>
    <property type="match status" value="1"/>
</dbReference>
<dbReference type="PANTHER" id="PTHR43283:SF17">
    <property type="entry name" value="(LOVD), PUTATIVE (AFU_ORTHOLOGUE AFUA_5G00920)-RELATED"/>
    <property type="match status" value="1"/>
</dbReference>
<evidence type="ECO:0000256" key="2">
    <source>
        <dbReference type="ARBA" id="ARBA00022801"/>
    </source>
</evidence>
<dbReference type="InterPro" id="IPR050789">
    <property type="entry name" value="Diverse_Enzym_Activities"/>
</dbReference>
<accession>A0ABR4BZ60</accession>
<feature type="domain" description="Beta-lactamase-related" evidence="3">
    <location>
        <begin position="18"/>
        <end position="374"/>
    </location>
</feature>
<evidence type="ECO:0000313" key="5">
    <source>
        <dbReference type="Proteomes" id="UP001595075"/>
    </source>
</evidence>
<dbReference type="Proteomes" id="UP001595075">
    <property type="component" value="Unassembled WGS sequence"/>
</dbReference>
<evidence type="ECO:0000313" key="4">
    <source>
        <dbReference type="EMBL" id="KAL2062951.1"/>
    </source>
</evidence>